<dbReference type="InterPro" id="IPR029068">
    <property type="entry name" value="Glyas_Bleomycin-R_OHBP_Dase"/>
</dbReference>
<dbReference type="PANTHER" id="PTHR33993">
    <property type="entry name" value="GLYOXALASE-RELATED"/>
    <property type="match status" value="1"/>
</dbReference>
<gene>
    <name evidence="2" type="ORF">AC482_01870</name>
</gene>
<dbReference type="PANTHER" id="PTHR33993:SF2">
    <property type="entry name" value="VOC DOMAIN-CONTAINING PROTEIN"/>
    <property type="match status" value="1"/>
</dbReference>
<dbReference type="AlphaFoldDB" id="A0A0M0BS85"/>
<dbReference type="PROSITE" id="PS51819">
    <property type="entry name" value="VOC"/>
    <property type="match status" value="1"/>
</dbReference>
<dbReference type="Proteomes" id="UP000037210">
    <property type="component" value="Unassembled WGS sequence"/>
</dbReference>
<evidence type="ECO:0000313" key="2">
    <source>
        <dbReference type="EMBL" id="KON31086.1"/>
    </source>
</evidence>
<accession>A0A0M0BS85</accession>
<evidence type="ECO:0000313" key="3">
    <source>
        <dbReference type="Proteomes" id="UP000037210"/>
    </source>
</evidence>
<evidence type="ECO:0000259" key="1">
    <source>
        <dbReference type="PROSITE" id="PS51819"/>
    </source>
</evidence>
<name>A0A0M0BS85_9ARCH</name>
<proteinExistence type="predicted"/>
<dbReference type="CDD" id="cd07247">
    <property type="entry name" value="SgaA_N_like"/>
    <property type="match status" value="1"/>
</dbReference>
<dbReference type="Gene3D" id="3.10.180.10">
    <property type="entry name" value="2,3-Dihydroxybiphenyl 1,2-Dioxygenase, domain 1"/>
    <property type="match status" value="1"/>
</dbReference>
<feature type="domain" description="VOC" evidence="1">
    <location>
        <begin position="4"/>
        <end position="123"/>
    </location>
</feature>
<dbReference type="InterPro" id="IPR037523">
    <property type="entry name" value="VOC_core"/>
</dbReference>
<reference evidence="2 3" key="1">
    <citation type="submission" date="2015-06" db="EMBL/GenBank/DDBJ databases">
        <title>New insights into the roles of widespread benthic archaea in carbon and nitrogen cycling.</title>
        <authorList>
            <person name="Lazar C.S."/>
            <person name="Baker B.J."/>
            <person name="Seitz K.W."/>
            <person name="Hyde A.S."/>
            <person name="Dick G.J."/>
            <person name="Hinrichs K.-U."/>
            <person name="Teske A.P."/>
        </authorList>
    </citation>
    <scope>NUCLEOTIDE SEQUENCE [LARGE SCALE GENOMIC DNA]</scope>
    <source>
        <strain evidence="2">DG-45</strain>
    </source>
</reference>
<dbReference type="SUPFAM" id="SSF54593">
    <property type="entry name" value="Glyoxalase/Bleomycin resistance protein/Dihydroxybiphenyl dioxygenase"/>
    <property type="match status" value="1"/>
</dbReference>
<dbReference type="EMBL" id="LFWZ01000013">
    <property type="protein sequence ID" value="KON31086.1"/>
    <property type="molecule type" value="Genomic_DNA"/>
</dbReference>
<dbReference type="InterPro" id="IPR041581">
    <property type="entry name" value="Glyoxalase_6"/>
</dbReference>
<organism evidence="2 3">
    <name type="scientific">miscellaneous Crenarchaeota group-15 archaeon DG-45</name>
    <dbReference type="NCBI Taxonomy" id="1685127"/>
    <lineage>
        <taxon>Archaea</taxon>
        <taxon>Candidatus Bathyarchaeota</taxon>
        <taxon>MCG-15</taxon>
    </lineage>
</organism>
<protein>
    <recommendedName>
        <fullName evidence="1">VOC domain-containing protein</fullName>
    </recommendedName>
</protein>
<dbReference type="InterPro" id="IPR052164">
    <property type="entry name" value="Anthracycline_SecMetBiosynth"/>
</dbReference>
<dbReference type="Pfam" id="PF18029">
    <property type="entry name" value="Glyoxalase_6"/>
    <property type="match status" value="1"/>
</dbReference>
<sequence>MDHTIVHFDIPADDVEGLRRFYAELFGWKIEKMRGPMDYWAIETVPVDERMMPVRPGVNGGMMRREDPAQRLIVYISESVDAYSERIEALGGRVVVPKQEVPGIGWWALALDPEGNTFAIFESA</sequence>
<comment type="caution">
    <text evidence="2">The sequence shown here is derived from an EMBL/GenBank/DDBJ whole genome shotgun (WGS) entry which is preliminary data.</text>
</comment>